<dbReference type="Gene3D" id="3.40.50.720">
    <property type="entry name" value="NAD(P)-binding Rossmann-like Domain"/>
    <property type="match status" value="1"/>
</dbReference>
<dbReference type="EMBL" id="NXIE01000001">
    <property type="protein sequence ID" value="RXK13945.1"/>
    <property type="molecule type" value="Genomic_DNA"/>
</dbReference>
<dbReference type="Proteomes" id="UP000289718">
    <property type="component" value="Unassembled WGS sequence"/>
</dbReference>
<protein>
    <submittedName>
        <fullName evidence="1">GDP-L-fucose synthase</fullName>
    </submittedName>
</protein>
<keyword evidence="2" id="KW-1185">Reference proteome</keyword>
<comment type="caution">
    <text evidence="1">The sequence shown here is derived from an EMBL/GenBank/DDBJ whole genome shotgun (WGS) entry which is preliminary data.</text>
</comment>
<dbReference type="OrthoDB" id="751203at2"/>
<name>A0A4Q1AV95_9BACT</name>
<dbReference type="InterPro" id="IPR036291">
    <property type="entry name" value="NAD(P)-bd_dom_sf"/>
</dbReference>
<organism evidence="1 2">
    <name type="scientific">Halarcobacter mediterraneus</name>
    <dbReference type="NCBI Taxonomy" id="2023153"/>
    <lineage>
        <taxon>Bacteria</taxon>
        <taxon>Pseudomonadati</taxon>
        <taxon>Campylobacterota</taxon>
        <taxon>Epsilonproteobacteria</taxon>
        <taxon>Campylobacterales</taxon>
        <taxon>Arcobacteraceae</taxon>
        <taxon>Halarcobacter</taxon>
    </lineage>
</organism>
<gene>
    <name evidence="1" type="ORF">CP965_00415</name>
</gene>
<proteinExistence type="predicted"/>
<evidence type="ECO:0000313" key="1">
    <source>
        <dbReference type="EMBL" id="RXK13945.1"/>
    </source>
</evidence>
<evidence type="ECO:0000313" key="2">
    <source>
        <dbReference type="Proteomes" id="UP000289718"/>
    </source>
</evidence>
<accession>A0A4Q1AV95</accession>
<dbReference type="AlphaFoldDB" id="A0A4Q1AV95"/>
<sequence>MKKTISILGTGWLGHPLALKLLDKYKVKVSLRTLDKKQQFQNEGLIPFILNEDSLENLDELLETDYLFINFPPSKFDNFSSFLEKIYSHQKIQKIEKIIFISSTSIYPDEAKIFDENEVFDNPKSSKIFKIEEAIKDKTHLIFRCAGLMGANRISGKYFAGKELDSEDVKVNYVHLEDIIRATIFALDNDLKGIYNLCSCEHPTRKEIYFKNALNFGFEKPIFKNKKVYKERLIDGSKIEKEGFKYKYPNPLFYKY</sequence>
<reference evidence="1 2" key="1">
    <citation type="submission" date="2017-09" db="EMBL/GenBank/DDBJ databases">
        <title>Genomics of the genus Arcobacter.</title>
        <authorList>
            <person name="Perez-Cataluna A."/>
            <person name="Figueras M.J."/>
            <person name="Salas-Masso N."/>
        </authorList>
    </citation>
    <scope>NUCLEOTIDE SEQUENCE [LARGE SCALE GENOMIC DNA]</scope>
    <source>
        <strain evidence="1 2">F156-34</strain>
    </source>
</reference>
<dbReference type="SUPFAM" id="SSF51735">
    <property type="entry name" value="NAD(P)-binding Rossmann-fold domains"/>
    <property type="match status" value="1"/>
</dbReference>
<dbReference type="RefSeq" id="WP_129060054.1">
    <property type="nucleotide sequence ID" value="NZ_NXIE01000001.1"/>
</dbReference>